<organism evidence="2 3">
    <name type="scientific">Candidatus Doudnabacteria bacterium RIFCSPHIGHO2_01_52_17</name>
    <dbReference type="NCBI Taxonomy" id="1817820"/>
    <lineage>
        <taxon>Bacteria</taxon>
        <taxon>Candidatus Doudnaibacteriota</taxon>
    </lineage>
</organism>
<dbReference type="Proteomes" id="UP000176547">
    <property type="component" value="Unassembled WGS sequence"/>
</dbReference>
<comment type="caution">
    <text evidence="2">The sequence shown here is derived from an EMBL/GenBank/DDBJ whole genome shotgun (WGS) entry which is preliminary data.</text>
</comment>
<accession>A0A1F5NEW3</accession>
<proteinExistence type="predicted"/>
<name>A0A1F5NEW3_9BACT</name>
<evidence type="ECO:0000256" key="1">
    <source>
        <dbReference type="SAM" id="MobiDB-lite"/>
    </source>
</evidence>
<feature type="region of interest" description="Disordered" evidence="1">
    <location>
        <begin position="33"/>
        <end position="54"/>
    </location>
</feature>
<dbReference type="EMBL" id="MFEG01000014">
    <property type="protein sequence ID" value="OGE76219.1"/>
    <property type="molecule type" value="Genomic_DNA"/>
</dbReference>
<sequence length="83" mass="8867">MTHRFLLLAAILVVAGILVALFWQFQAAPAPELANTPADQQQSSTASQTDETDPAVLNAEIEAIDLGDLDAEFKTIDADINSL</sequence>
<gene>
    <name evidence="2" type="ORF">A3K06_00185</name>
</gene>
<protein>
    <submittedName>
        <fullName evidence="2">Uncharacterized protein</fullName>
    </submittedName>
</protein>
<dbReference type="AlphaFoldDB" id="A0A1F5NEW3"/>
<reference evidence="2 3" key="1">
    <citation type="journal article" date="2016" name="Nat. Commun.">
        <title>Thousands of microbial genomes shed light on interconnected biogeochemical processes in an aquifer system.</title>
        <authorList>
            <person name="Anantharaman K."/>
            <person name="Brown C.T."/>
            <person name="Hug L.A."/>
            <person name="Sharon I."/>
            <person name="Castelle C.J."/>
            <person name="Probst A.J."/>
            <person name="Thomas B.C."/>
            <person name="Singh A."/>
            <person name="Wilkins M.J."/>
            <person name="Karaoz U."/>
            <person name="Brodie E.L."/>
            <person name="Williams K.H."/>
            <person name="Hubbard S.S."/>
            <person name="Banfield J.F."/>
        </authorList>
    </citation>
    <scope>NUCLEOTIDE SEQUENCE [LARGE SCALE GENOMIC DNA]</scope>
</reference>
<evidence type="ECO:0000313" key="2">
    <source>
        <dbReference type="EMBL" id="OGE76219.1"/>
    </source>
</evidence>
<evidence type="ECO:0000313" key="3">
    <source>
        <dbReference type="Proteomes" id="UP000176547"/>
    </source>
</evidence>
<feature type="compositionally biased region" description="Low complexity" evidence="1">
    <location>
        <begin position="38"/>
        <end position="49"/>
    </location>
</feature>